<dbReference type="Proteomes" id="UP000064939">
    <property type="component" value="Chromosome"/>
</dbReference>
<dbReference type="OrthoDB" id="6701019at2"/>
<reference evidence="1 2" key="1">
    <citation type="journal article" date="2015" name="Int. J. Syst. Evol. Microbiol.">
        <title>Acinetobacter equi sp. nov. isolated from horse faeces.</title>
        <authorList>
            <person name="Poppel M.T."/>
            <person name="Skiebe E."/>
            <person name="Laue M."/>
            <person name="Bergmann H."/>
            <person name="Ebersberger I."/>
            <person name="Garn T."/>
            <person name="Fruth A."/>
            <person name="Baumgardt S."/>
            <person name="Busse H.J."/>
            <person name="Wilharm G."/>
        </authorList>
    </citation>
    <scope>NUCLEOTIDE SEQUENCE [LARGE SCALE GENOMIC DNA]</scope>
    <source>
        <strain evidence="1 2">114</strain>
    </source>
</reference>
<evidence type="ECO:0000313" key="2">
    <source>
        <dbReference type="Proteomes" id="UP000064939"/>
    </source>
</evidence>
<dbReference type="STRING" id="1324350.AOY20_11190"/>
<sequence length="101" mass="11800">MSYKHNNLMAIRQNYWDDTLSKHVILEKIFFKNLLVEQEVFQNASLEDAKYLFFNLPSIIIVKGYSAGFQSTPVKAMIVEFIENNKSSLKSKSISKVQYRM</sequence>
<proteinExistence type="predicted"/>
<protein>
    <submittedName>
        <fullName evidence="1">Uncharacterized protein</fullName>
    </submittedName>
</protein>
<organism evidence="1 2">
    <name type="scientific">Acinetobacter equi</name>
    <dbReference type="NCBI Taxonomy" id="1324350"/>
    <lineage>
        <taxon>Bacteria</taxon>
        <taxon>Pseudomonadati</taxon>
        <taxon>Pseudomonadota</taxon>
        <taxon>Gammaproteobacteria</taxon>
        <taxon>Moraxellales</taxon>
        <taxon>Moraxellaceae</taxon>
        <taxon>Acinetobacter</taxon>
    </lineage>
</organism>
<gene>
    <name evidence="1" type="ORF">AOY20_11190</name>
</gene>
<dbReference type="KEGG" id="aei:AOY20_11190"/>
<accession>A0A0N9V9R2</accession>
<keyword evidence="2" id="KW-1185">Reference proteome</keyword>
<name>A0A0N9V9R2_9GAMM</name>
<dbReference type="RefSeq" id="WP_054581938.1">
    <property type="nucleotide sequence ID" value="NZ_CP012808.1"/>
</dbReference>
<dbReference type="AlphaFoldDB" id="A0A0N9V9R2"/>
<dbReference type="EMBL" id="CP012808">
    <property type="protein sequence ID" value="ALH96050.1"/>
    <property type="molecule type" value="Genomic_DNA"/>
</dbReference>
<evidence type="ECO:0000313" key="1">
    <source>
        <dbReference type="EMBL" id="ALH96050.1"/>
    </source>
</evidence>